<dbReference type="EMBL" id="BQNB010016238">
    <property type="protein sequence ID" value="GJT49426.1"/>
    <property type="molecule type" value="Genomic_DNA"/>
</dbReference>
<feature type="compositionally biased region" description="Polar residues" evidence="1">
    <location>
        <begin position="272"/>
        <end position="283"/>
    </location>
</feature>
<proteinExistence type="predicted"/>
<comment type="caution">
    <text evidence="2">The sequence shown here is derived from an EMBL/GenBank/DDBJ whole genome shotgun (WGS) entry which is preliminary data.</text>
</comment>
<feature type="region of interest" description="Disordered" evidence="1">
    <location>
        <begin position="272"/>
        <end position="303"/>
    </location>
</feature>
<protein>
    <submittedName>
        <fullName evidence="2">Uncharacterized protein</fullName>
    </submittedName>
</protein>
<gene>
    <name evidence="2" type="ORF">Tco_0975583</name>
</gene>
<reference evidence="2" key="2">
    <citation type="submission" date="2022-01" db="EMBL/GenBank/DDBJ databases">
        <authorList>
            <person name="Yamashiro T."/>
            <person name="Shiraishi A."/>
            <person name="Satake H."/>
            <person name="Nakayama K."/>
        </authorList>
    </citation>
    <scope>NUCLEOTIDE SEQUENCE</scope>
</reference>
<organism evidence="2 3">
    <name type="scientific">Tanacetum coccineum</name>
    <dbReference type="NCBI Taxonomy" id="301880"/>
    <lineage>
        <taxon>Eukaryota</taxon>
        <taxon>Viridiplantae</taxon>
        <taxon>Streptophyta</taxon>
        <taxon>Embryophyta</taxon>
        <taxon>Tracheophyta</taxon>
        <taxon>Spermatophyta</taxon>
        <taxon>Magnoliopsida</taxon>
        <taxon>eudicotyledons</taxon>
        <taxon>Gunneridae</taxon>
        <taxon>Pentapetalae</taxon>
        <taxon>asterids</taxon>
        <taxon>campanulids</taxon>
        <taxon>Asterales</taxon>
        <taxon>Asteraceae</taxon>
        <taxon>Asteroideae</taxon>
        <taxon>Anthemideae</taxon>
        <taxon>Anthemidinae</taxon>
        <taxon>Tanacetum</taxon>
    </lineage>
</organism>
<accession>A0ABQ5EEU8</accession>
<feature type="compositionally biased region" description="Basic and acidic residues" evidence="1">
    <location>
        <begin position="568"/>
        <end position="594"/>
    </location>
</feature>
<evidence type="ECO:0000313" key="3">
    <source>
        <dbReference type="Proteomes" id="UP001151760"/>
    </source>
</evidence>
<feature type="region of interest" description="Disordered" evidence="1">
    <location>
        <begin position="383"/>
        <end position="421"/>
    </location>
</feature>
<evidence type="ECO:0000256" key="1">
    <source>
        <dbReference type="SAM" id="MobiDB-lite"/>
    </source>
</evidence>
<keyword evidence="3" id="KW-1185">Reference proteome</keyword>
<feature type="region of interest" description="Disordered" evidence="1">
    <location>
        <begin position="561"/>
        <end position="626"/>
    </location>
</feature>
<feature type="compositionally biased region" description="Basic and acidic residues" evidence="1">
    <location>
        <begin position="404"/>
        <end position="421"/>
    </location>
</feature>
<reference evidence="2" key="1">
    <citation type="journal article" date="2022" name="Int. J. Mol. Sci.">
        <title>Draft Genome of Tanacetum Coccineum: Genomic Comparison of Closely Related Tanacetum-Family Plants.</title>
        <authorList>
            <person name="Yamashiro T."/>
            <person name="Shiraishi A."/>
            <person name="Nakayama K."/>
            <person name="Satake H."/>
        </authorList>
    </citation>
    <scope>NUCLEOTIDE SEQUENCE</scope>
</reference>
<evidence type="ECO:0000313" key="2">
    <source>
        <dbReference type="EMBL" id="GJT49426.1"/>
    </source>
</evidence>
<name>A0ABQ5EEU8_9ASTR</name>
<sequence length="867" mass="100208">MAQQQHAADVHLDELCPPNKRYDLMDANKKVDLEHVQCPPESKILTNIIKNHPLRFSIAASSCVPWIYMAQFWHTLKEDGSKYRLRFMLDKKELSLTLDDFRTIFHLPQANDNNHISFVPPPSFSDMVPFYKQQLGFTIELKTSSSFKTTGLLQPWQTLCKIFSKCLTTRVILLWEGIYYSLHHPTTSILYLRFTKIIVSHFMTIFPEISRRARDMYHNLQDDDIMKNIFNSGRHKDKDGMQIPDWMITEEMKHTEHYKMYAEVFGLDVPLTRSQPTESTQGTHKIPSAPRSPTPKTDTAELSAPKQSTMICFHLPERRSTCLTPPAPVLTVEKADEMILQDTLQVSLAEHKSQEEHEARENVELVNKHLASEEIEKMVEGSENVIDDSLPPRNDDPQIPGTRLEPKSDKDSPKVESTNDEKVEINNVVILVNVNEEEDEITDDVYELKRREKGKIIEKSRSTPFPTPIRSPRSHTNIVSSDTEKLQELMIPSQVDALVQSYMSGHILHVHPAQTQTLSVQEQQHQLYLSMKNDPQLQQQDIAIWVALQIKFENLQVQQTTCRPSAVRPRDQDDPHDDAPPEGENSAKRQKTSEYEAYVSGESSSGQVSKEERGPSTSGNQEQEDDYDFWTDSYASNDDEIPSKQVSQDIMGEVSLTIDEAKLKKMADEMLRQRCTSGDEHQYHIDQMKNFLKSDVVWETPALSLINQDLLYLKKGSSGLEKIVLWVNKYVKKFNPYARYGVEHWKNPHAKIFYIRKQKEPKKPKEEVYSNSKIIRVIKTYWELGHEHKFITEIVARRANECIMSITMPDYKNLNKNDIEDMYLLIMNGKVPDYVETGLVWSLAVFIRSSVIWERVHDFQLGIESYQ</sequence>
<dbReference type="Proteomes" id="UP001151760">
    <property type="component" value="Unassembled WGS sequence"/>
</dbReference>